<organism evidence="2 3">
    <name type="scientific">Rhodanobacter denitrificans</name>
    <dbReference type="NCBI Taxonomy" id="666685"/>
    <lineage>
        <taxon>Bacteria</taxon>
        <taxon>Pseudomonadati</taxon>
        <taxon>Pseudomonadota</taxon>
        <taxon>Gammaproteobacteria</taxon>
        <taxon>Lysobacterales</taxon>
        <taxon>Rhodanobacteraceae</taxon>
        <taxon>Rhodanobacter</taxon>
    </lineage>
</organism>
<proteinExistence type="predicted"/>
<dbReference type="CDD" id="cd01832">
    <property type="entry name" value="SGNH_hydrolase_like_1"/>
    <property type="match status" value="1"/>
</dbReference>
<keyword evidence="3" id="KW-1185">Reference proteome</keyword>
<feature type="domain" description="SGNH hydrolase-type esterase" evidence="1">
    <location>
        <begin position="6"/>
        <end position="184"/>
    </location>
</feature>
<reference evidence="2 3" key="1">
    <citation type="submission" date="2018-05" db="EMBL/GenBank/DDBJ databases">
        <title>Draft genome sequence of Rhodanobacter denitrificans Yn1 isolated from gold copper mine.</title>
        <authorList>
            <person name="Yang N."/>
            <person name="Mazhar H.S."/>
            <person name="Rensing C."/>
        </authorList>
    </citation>
    <scope>NUCLEOTIDE SEQUENCE [LARGE SCALE GENOMIC DNA]</scope>
    <source>
        <strain evidence="2 3">Yn1</strain>
    </source>
</reference>
<dbReference type="OrthoDB" id="158267at2"/>
<dbReference type="InterPro" id="IPR013830">
    <property type="entry name" value="SGNH_hydro"/>
</dbReference>
<dbReference type="PANTHER" id="PTHR30383">
    <property type="entry name" value="THIOESTERASE 1/PROTEASE 1/LYSOPHOSPHOLIPASE L1"/>
    <property type="match status" value="1"/>
</dbReference>
<dbReference type="Gene3D" id="3.40.50.1110">
    <property type="entry name" value="SGNH hydrolase"/>
    <property type="match status" value="1"/>
</dbReference>
<sequence>MPRFLALGDSYTIGEAVAAHENWPSTLARRLRQDNIPLDEPQIVAVTGWTTDELAQGMDAAALTPPYDLVTLQIGVNNQYRGRPADDYRGEFAGLLDRAIALAGDLAARVVVASIPDWGVTRFARDQGRDPARIGAELDAYNALACAEAERAGARFVDITGISRLHPALLAADGLHPSAAQYALWAQAIEAAARAALRS</sequence>
<keyword evidence="2" id="KW-0378">Hydrolase</keyword>
<dbReference type="InterPro" id="IPR036514">
    <property type="entry name" value="SGNH_hydro_sf"/>
</dbReference>
<protein>
    <submittedName>
        <fullName evidence="2">SGNH/GDSL hydrolase family protein</fullName>
    </submittedName>
</protein>
<dbReference type="PANTHER" id="PTHR30383:SF5">
    <property type="entry name" value="SGNH HYDROLASE-TYPE ESTERASE DOMAIN-CONTAINING PROTEIN"/>
    <property type="match status" value="1"/>
</dbReference>
<dbReference type="SUPFAM" id="SSF52266">
    <property type="entry name" value="SGNH hydrolase"/>
    <property type="match status" value="1"/>
</dbReference>
<dbReference type="AlphaFoldDB" id="A0A368KD35"/>
<evidence type="ECO:0000259" key="1">
    <source>
        <dbReference type="Pfam" id="PF13472"/>
    </source>
</evidence>
<name>A0A368KD35_9GAMM</name>
<dbReference type="Proteomes" id="UP000252387">
    <property type="component" value="Unassembled WGS sequence"/>
</dbReference>
<evidence type="ECO:0000313" key="3">
    <source>
        <dbReference type="Proteomes" id="UP000252387"/>
    </source>
</evidence>
<dbReference type="Pfam" id="PF13472">
    <property type="entry name" value="Lipase_GDSL_2"/>
    <property type="match status" value="1"/>
</dbReference>
<dbReference type="InterPro" id="IPR051532">
    <property type="entry name" value="Ester_Hydrolysis_Enzymes"/>
</dbReference>
<comment type="caution">
    <text evidence="2">The sequence shown here is derived from an EMBL/GenBank/DDBJ whole genome shotgun (WGS) entry which is preliminary data.</text>
</comment>
<accession>A0A368KD35</accession>
<dbReference type="EMBL" id="QFWQ01000006">
    <property type="protein sequence ID" value="RCS29850.1"/>
    <property type="molecule type" value="Genomic_DNA"/>
</dbReference>
<dbReference type="GO" id="GO:0004622">
    <property type="term" value="F:phosphatidylcholine lysophospholipase activity"/>
    <property type="evidence" value="ECO:0007669"/>
    <property type="project" value="TreeGrafter"/>
</dbReference>
<gene>
    <name evidence="2" type="ORF">DEO45_10745</name>
</gene>
<evidence type="ECO:0000313" key="2">
    <source>
        <dbReference type="EMBL" id="RCS29850.1"/>
    </source>
</evidence>